<dbReference type="EMBL" id="QVQW01000010">
    <property type="protein sequence ID" value="RKU47264.1"/>
    <property type="molecule type" value="Genomic_DNA"/>
</dbReference>
<evidence type="ECO:0000313" key="3">
    <source>
        <dbReference type="EMBL" id="RKU47264.1"/>
    </source>
</evidence>
<proteinExistence type="predicted"/>
<dbReference type="Pfam" id="PF13902">
    <property type="entry name" value="R3H-assoc"/>
    <property type="match status" value="1"/>
</dbReference>
<evidence type="ECO:0000256" key="1">
    <source>
        <dbReference type="SAM" id="MobiDB-lite"/>
    </source>
</evidence>
<evidence type="ECO:0000313" key="4">
    <source>
        <dbReference type="Proteomes" id="UP000275385"/>
    </source>
</evidence>
<dbReference type="AlphaFoldDB" id="A0A420YHB4"/>
<protein>
    <recommendedName>
        <fullName evidence="2">R3H-associated N-terminal domain-containing protein</fullName>
    </recommendedName>
</protein>
<accession>A0A420YHB4</accession>
<feature type="compositionally biased region" description="Low complexity" evidence="1">
    <location>
        <begin position="14"/>
        <end position="24"/>
    </location>
</feature>
<feature type="domain" description="R3H-associated N-terminal" evidence="2">
    <location>
        <begin position="102"/>
        <end position="210"/>
    </location>
</feature>
<organism evidence="3 4">
    <name type="scientific">Coniochaeta pulveracea</name>
    <dbReference type="NCBI Taxonomy" id="177199"/>
    <lineage>
        <taxon>Eukaryota</taxon>
        <taxon>Fungi</taxon>
        <taxon>Dikarya</taxon>
        <taxon>Ascomycota</taxon>
        <taxon>Pezizomycotina</taxon>
        <taxon>Sordariomycetes</taxon>
        <taxon>Sordariomycetidae</taxon>
        <taxon>Coniochaetales</taxon>
        <taxon>Coniochaetaceae</taxon>
        <taxon>Coniochaeta</taxon>
    </lineage>
</organism>
<sequence length="374" mass="41570">MAIYSAVPPPEQVAAPTASATRPPSHGHSISNASTATVDIEAWTVSALESLSISPVAVGTGNPLTIPLDDPSQRPTVATGMKLRNVRIDAPIGASVTPPRRSRLRRDSMERREALLKGNEGSRQRRRWENARLMHLPHIEPPLPTDWDVTPTHRVQHIPYQLAAYWDTKGGVRERVEERKAKFSSTHTGSAKVPESLRIKAKRTPAVKAWLRELEQPVRQFLVERGAAEEDSDSLDSEDEEIVFVGRNGRTDEPRPSPSPAWKRARREKKAEGKVEEGMVIDELGDDESAAFKYVEKPPVSDLACDDGASTVRAGCLLLVFFRRWLIHSISDFYGLDSKSVLVGKPAKKVVYIGIKQVPVAPKKELPRPLWELF</sequence>
<dbReference type="Proteomes" id="UP000275385">
    <property type="component" value="Unassembled WGS sequence"/>
</dbReference>
<comment type="caution">
    <text evidence="3">The sequence shown here is derived from an EMBL/GenBank/DDBJ whole genome shotgun (WGS) entry which is preliminary data.</text>
</comment>
<name>A0A420YHB4_9PEZI</name>
<keyword evidence="4" id="KW-1185">Reference proteome</keyword>
<evidence type="ECO:0000259" key="2">
    <source>
        <dbReference type="Pfam" id="PF13902"/>
    </source>
</evidence>
<feature type="region of interest" description="Disordered" evidence="1">
    <location>
        <begin position="1"/>
        <end position="31"/>
    </location>
</feature>
<gene>
    <name evidence="3" type="ORF">DL546_008979</name>
</gene>
<feature type="region of interest" description="Disordered" evidence="1">
    <location>
        <begin position="248"/>
        <end position="270"/>
    </location>
</feature>
<dbReference type="InterPro" id="IPR025952">
    <property type="entry name" value="R3H-assoc_dom"/>
</dbReference>
<dbReference type="OrthoDB" id="10256743at2759"/>
<reference evidence="3 4" key="1">
    <citation type="submission" date="2018-08" db="EMBL/GenBank/DDBJ databases">
        <title>Draft genome of the lignicolous fungus Coniochaeta pulveracea.</title>
        <authorList>
            <person name="Borstlap C.J."/>
            <person name="De Witt R.N."/>
            <person name="Botha A."/>
            <person name="Volschenk H."/>
        </authorList>
    </citation>
    <scope>NUCLEOTIDE SEQUENCE [LARGE SCALE GENOMIC DNA]</scope>
    <source>
        <strain evidence="3 4">CAB683</strain>
    </source>
</reference>